<protein>
    <submittedName>
        <fullName evidence="1">Uncharacterized protein</fullName>
    </submittedName>
</protein>
<dbReference type="EMBL" id="HACG01026031">
    <property type="protein sequence ID" value="CEK72896.1"/>
    <property type="molecule type" value="Transcribed_RNA"/>
</dbReference>
<dbReference type="AlphaFoldDB" id="A0A0B6ZYK0"/>
<accession>A0A0B6ZYK0</accession>
<feature type="non-terminal residue" evidence="1">
    <location>
        <position position="51"/>
    </location>
</feature>
<name>A0A0B6ZYK0_9EUPU</name>
<evidence type="ECO:0000313" key="1">
    <source>
        <dbReference type="EMBL" id="CEK72896.1"/>
    </source>
</evidence>
<reference evidence="1" key="1">
    <citation type="submission" date="2014-12" db="EMBL/GenBank/DDBJ databases">
        <title>Insight into the proteome of Arion vulgaris.</title>
        <authorList>
            <person name="Aradska J."/>
            <person name="Bulat T."/>
            <person name="Smidak R."/>
            <person name="Sarate P."/>
            <person name="Gangsoo J."/>
            <person name="Sialana F."/>
            <person name="Bilban M."/>
            <person name="Lubec G."/>
        </authorList>
    </citation>
    <scope>NUCLEOTIDE SEQUENCE</scope>
    <source>
        <tissue evidence="1">Skin</tissue>
    </source>
</reference>
<sequence>MEVDHLKGILQKGNASVLGIGVSVAKSLSCILKEGGSNTGCTVLIASAFFP</sequence>
<proteinExistence type="predicted"/>
<organism evidence="1">
    <name type="scientific">Arion vulgaris</name>
    <dbReference type="NCBI Taxonomy" id="1028688"/>
    <lineage>
        <taxon>Eukaryota</taxon>
        <taxon>Metazoa</taxon>
        <taxon>Spiralia</taxon>
        <taxon>Lophotrochozoa</taxon>
        <taxon>Mollusca</taxon>
        <taxon>Gastropoda</taxon>
        <taxon>Heterobranchia</taxon>
        <taxon>Euthyneura</taxon>
        <taxon>Panpulmonata</taxon>
        <taxon>Eupulmonata</taxon>
        <taxon>Stylommatophora</taxon>
        <taxon>Helicina</taxon>
        <taxon>Arionoidea</taxon>
        <taxon>Arionidae</taxon>
        <taxon>Arion</taxon>
    </lineage>
</organism>
<gene>
    <name evidence="1" type="primary">ORF84455</name>
</gene>